<dbReference type="STRING" id="61395.A0A1Y1WGK5"/>
<sequence>MRPPPRLPVLSPGGARKGHSRKGSGFFHRLKVSSASSSKFPGDGTQSPSSPSSPRPGNATEMSGSGPETAESCELDVEVCRRLLRRYIECPICFLYYPQNINYTRCCHKPVCTECFVQIKRKLRGRDHLIHALPVLRRAQFRNSILSAVHHHWCCSHQLHEAPPAAQLSALPELVHIYCQQCVAAQDAG</sequence>
<dbReference type="Proteomes" id="UP000193922">
    <property type="component" value="Unassembled WGS sequence"/>
</dbReference>
<dbReference type="InterPro" id="IPR039301">
    <property type="entry name" value="Sip5/DA2"/>
</dbReference>
<comment type="caution">
    <text evidence="3">The sequence shown here is derived from an EMBL/GenBank/DDBJ whole genome shotgun (WGS) entry which is preliminary data.</text>
</comment>
<dbReference type="PANTHER" id="PTHR31315">
    <property type="entry name" value="PROTEIN SIP5"/>
    <property type="match status" value="1"/>
</dbReference>
<reference evidence="3 4" key="1">
    <citation type="submission" date="2016-07" db="EMBL/GenBank/DDBJ databases">
        <title>Pervasive Adenine N6-methylation of Active Genes in Fungi.</title>
        <authorList>
            <consortium name="DOE Joint Genome Institute"/>
            <person name="Mondo S.J."/>
            <person name="Dannebaum R.O."/>
            <person name="Kuo R.C."/>
            <person name="Labutti K."/>
            <person name="Haridas S."/>
            <person name="Kuo A."/>
            <person name="Salamov A."/>
            <person name="Ahrendt S.R."/>
            <person name="Lipzen A."/>
            <person name="Sullivan W."/>
            <person name="Andreopoulos W.B."/>
            <person name="Clum A."/>
            <person name="Lindquist E."/>
            <person name="Daum C."/>
            <person name="Ramamoorthy G.K."/>
            <person name="Gryganskyi A."/>
            <person name="Culley D."/>
            <person name="Magnuson J.K."/>
            <person name="James T.Y."/>
            <person name="O'Malley M.A."/>
            <person name="Stajich J.E."/>
            <person name="Spatafora J.W."/>
            <person name="Visel A."/>
            <person name="Grigoriev I.V."/>
        </authorList>
    </citation>
    <scope>NUCLEOTIDE SEQUENCE [LARGE SCALE GENOMIC DNA]</scope>
    <source>
        <strain evidence="3 4">ATCC 12442</strain>
    </source>
</reference>
<dbReference type="PANTHER" id="PTHR31315:SF1">
    <property type="entry name" value="PROTEIN SIP5"/>
    <property type="match status" value="1"/>
</dbReference>
<dbReference type="EMBL" id="MCFD01000002">
    <property type="protein sequence ID" value="ORX72602.1"/>
    <property type="molecule type" value="Genomic_DNA"/>
</dbReference>
<dbReference type="GeneID" id="63808732"/>
<proteinExistence type="inferred from homology"/>
<gene>
    <name evidence="3" type="ORF">DL89DRAFT_79966</name>
</gene>
<evidence type="ECO:0000313" key="3">
    <source>
        <dbReference type="EMBL" id="ORX72602.1"/>
    </source>
</evidence>
<accession>A0A1Y1WGK5</accession>
<evidence type="ECO:0000256" key="2">
    <source>
        <dbReference type="SAM" id="MobiDB-lite"/>
    </source>
</evidence>
<dbReference type="GO" id="GO:0005737">
    <property type="term" value="C:cytoplasm"/>
    <property type="evidence" value="ECO:0007669"/>
    <property type="project" value="TreeGrafter"/>
</dbReference>
<dbReference type="RefSeq" id="XP_040745942.1">
    <property type="nucleotide sequence ID" value="XM_040892084.1"/>
</dbReference>
<evidence type="ECO:0008006" key="5">
    <source>
        <dbReference type="Google" id="ProtNLM"/>
    </source>
</evidence>
<organism evidence="3 4">
    <name type="scientific">Linderina pennispora</name>
    <dbReference type="NCBI Taxonomy" id="61395"/>
    <lineage>
        <taxon>Eukaryota</taxon>
        <taxon>Fungi</taxon>
        <taxon>Fungi incertae sedis</taxon>
        <taxon>Zoopagomycota</taxon>
        <taxon>Kickxellomycotina</taxon>
        <taxon>Kickxellomycetes</taxon>
        <taxon>Kickxellales</taxon>
        <taxon>Kickxellaceae</taxon>
        <taxon>Linderina</taxon>
    </lineage>
</organism>
<dbReference type="OrthoDB" id="21471at2759"/>
<evidence type="ECO:0000256" key="1">
    <source>
        <dbReference type="ARBA" id="ARBA00010402"/>
    </source>
</evidence>
<feature type="region of interest" description="Disordered" evidence="2">
    <location>
        <begin position="1"/>
        <end position="69"/>
    </location>
</feature>
<keyword evidence="4" id="KW-1185">Reference proteome</keyword>
<evidence type="ECO:0000313" key="4">
    <source>
        <dbReference type="Proteomes" id="UP000193922"/>
    </source>
</evidence>
<dbReference type="AlphaFoldDB" id="A0A1Y1WGK5"/>
<name>A0A1Y1WGK5_9FUNG</name>
<comment type="similarity">
    <text evidence="1">Belongs to the SIP5 family.</text>
</comment>
<protein>
    <recommendedName>
        <fullName evidence="5">RING-type domain-containing protein</fullName>
    </recommendedName>
</protein>